<evidence type="ECO:0000256" key="11">
    <source>
        <dbReference type="SAM" id="MobiDB-lite"/>
    </source>
</evidence>
<dbReference type="SUPFAM" id="SSF52540">
    <property type="entry name" value="P-loop containing nucleoside triphosphate hydrolases"/>
    <property type="match status" value="1"/>
</dbReference>
<dbReference type="InterPro" id="IPR027417">
    <property type="entry name" value="P-loop_NTPase"/>
</dbReference>
<evidence type="ECO:0000256" key="3">
    <source>
        <dbReference type="ARBA" id="ARBA00022741"/>
    </source>
</evidence>
<evidence type="ECO:0000256" key="9">
    <source>
        <dbReference type="HAMAP-Rule" id="MF_00096"/>
    </source>
</evidence>
<proteinExistence type="inferred from homology"/>
<comment type="similarity">
    <text evidence="1 9 10">Belongs to the DNA mismatch repair MutS family.</text>
</comment>
<dbReference type="Pfam" id="PF05188">
    <property type="entry name" value="MutS_II"/>
    <property type="match status" value="1"/>
</dbReference>
<comment type="function">
    <text evidence="8 9">This protein is involved in the repair of mismatches in DNA. It is possible that it carries out the mismatch recognition step. This protein has a weak ATPase activity.</text>
</comment>
<feature type="domain" description="DNA mismatch repair proteins mutS family" evidence="12">
    <location>
        <begin position="690"/>
        <end position="706"/>
    </location>
</feature>
<name>A0ABV2TLC1_9RHOO</name>
<comment type="caution">
    <text evidence="13">The sequence shown here is derived from an EMBL/GenBank/DDBJ whole genome shotgun (WGS) entry which is preliminary data.</text>
</comment>
<dbReference type="PROSITE" id="PS00486">
    <property type="entry name" value="DNA_MISMATCH_REPAIR_2"/>
    <property type="match status" value="1"/>
</dbReference>
<dbReference type="NCBIfam" id="TIGR01070">
    <property type="entry name" value="mutS1"/>
    <property type="match status" value="1"/>
</dbReference>
<dbReference type="InterPro" id="IPR007861">
    <property type="entry name" value="DNA_mismatch_repair_MutS_clamp"/>
</dbReference>
<dbReference type="InterPro" id="IPR000432">
    <property type="entry name" value="DNA_mismatch_repair_MutS_C"/>
</dbReference>
<evidence type="ECO:0000313" key="13">
    <source>
        <dbReference type="EMBL" id="MET7014707.1"/>
    </source>
</evidence>
<dbReference type="Pfam" id="PF05190">
    <property type="entry name" value="MutS_IV"/>
    <property type="match status" value="1"/>
</dbReference>
<dbReference type="SUPFAM" id="SSF48334">
    <property type="entry name" value="DNA repair protein MutS, domain III"/>
    <property type="match status" value="1"/>
</dbReference>
<reference evidence="13 14" key="1">
    <citation type="submission" date="2024-07" db="EMBL/GenBank/DDBJ databases">
        <title>Uliginosibacterium flavum JJ3220;KACC:17644.</title>
        <authorList>
            <person name="Kim M.K."/>
        </authorList>
    </citation>
    <scope>NUCLEOTIDE SEQUENCE [LARGE SCALE GENOMIC DNA]</scope>
    <source>
        <strain evidence="13 14">KACC:17644</strain>
    </source>
</reference>
<dbReference type="InterPro" id="IPR007695">
    <property type="entry name" value="DNA_mismatch_repair_MutS-lik_N"/>
</dbReference>
<dbReference type="Pfam" id="PF05192">
    <property type="entry name" value="MutS_III"/>
    <property type="match status" value="1"/>
</dbReference>
<dbReference type="SUPFAM" id="SSF53150">
    <property type="entry name" value="DNA repair protein MutS, domain II"/>
    <property type="match status" value="1"/>
</dbReference>
<dbReference type="InterPro" id="IPR016151">
    <property type="entry name" value="DNA_mismatch_repair_MutS_N"/>
</dbReference>
<keyword evidence="5 9" id="KW-0067">ATP-binding</keyword>
<dbReference type="InterPro" id="IPR017261">
    <property type="entry name" value="DNA_mismatch_repair_MutS/MSH"/>
</dbReference>
<evidence type="ECO:0000256" key="10">
    <source>
        <dbReference type="RuleBase" id="RU003756"/>
    </source>
</evidence>
<gene>
    <name evidence="9 13" type="primary">mutS</name>
    <name evidence="13" type="ORF">ABXR19_10950</name>
</gene>
<dbReference type="NCBIfam" id="NF003810">
    <property type="entry name" value="PRK05399.1"/>
    <property type="match status" value="1"/>
</dbReference>
<keyword evidence="4 9" id="KW-0227">DNA damage</keyword>
<evidence type="ECO:0000259" key="12">
    <source>
        <dbReference type="PROSITE" id="PS00486"/>
    </source>
</evidence>
<dbReference type="InterPro" id="IPR036187">
    <property type="entry name" value="DNA_mismatch_repair_MutS_sf"/>
</dbReference>
<evidence type="ECO:0000256" key="4">
    <source>
        <dbReference type="ARBA" id="ARBA00022763"/>
    </source>
</evidence>
<keyword evidence="3 9" id="KW-0547">Nucleotide-binding</keyword>
<evidence type="ECO:0000256" key="2">
    <source>
        <dbReference type="ARBA" id="ARBA00021982"/>
    </source>
</evidence>
<keyword evidence="6 9" id="KW-0238">DNA-binding</keyword>
<dbReference type="InterPro" id="IPR005748">
    <property type="entry name" value="DNA_mismatch_repair_MutS"/>
</dbReference>
<dbReference type="PANTHER" id="PTHR11361">
    <property type="entry name" value="DNA MISMATCH REPAIR PROTEIN MUTS FAMILY MEMBER"/>
    <property type="match status" value="1"/>
</dbReference>
<dbReference type="Gene3D" id="3.30.420.110">
    <property type="entry name" value="MutS, connector domain"/>
    <property type="match status" value="1"/>
</dbReference>
<dbReference type="SMART" id="SM00533">
    <property type="entry name" value="MUTSd"/>
    <property type="match status" value="1"/>
</dbReference>
<dbReference type="SUPFAM" id="SSF55271">
    <property type="entry name" value="DNA repair protein MutS, domain I"/>
    <property type="match status" value="1"/>
</dbReference>
<dbReference type="Proteomes" id="UP001549691">
    <property type="component" value="Unassembled WGS sequence"/>
</dbReference>
<dbReference type="Gene3D" id="3.40.50.300">
    <property type="entry name" value="P-loop containing nucleotide triphosphate hydrolases"/>
    <property type="match status" value="1"/>
</dbReference>
<dbReference type="Gene3D" id="1.10.1420.10">
    <property type="match status" value="2"/>
</dbReference>
<feature type="binding site" evidence="9">
    <location>
        <begin position="616"/>
        <end position="623"/>
    </location>
    <ligand>
        <name>ATP</name>
        <dbReference type="ChEBI" id="CHEBI:30616"/>
    </ligand>
</feature>
<dbReference type="RefSeq" id="WP_354601215.1">
    <property type="nucleotide sequence ID" value="NZ_JBEWZI010000010.1"/>
</dbReference>
<dbReference type="InterPro" id="IPR036678">
    <property type="entry name" value="MutS_con_dom_sf"/>
</dbReference>
<evidence type="ECO:0000256" key="7">
    <source>
        <dbReference type="ARBA" id="ARBA00023204"/>
    </source>
</evidence>
<dbReference type="InterPro" id="IPR045076">
    <property type="entry name" value="MutS"/>
</dbReference>
<keyword evidence="7 9" id="KW-0234">DNA repair</keyword>
<accession>A0ABV2TLC1</accession>
<evidence type="ECO:0000256" key="5">
    <source>
        <dbReference type="ARBA" id="ARBA00022840"/>
    </source>
</evidence>
<dbReference type="Pfam" id="PF00488">
    <property type="entry name" value="MutS_V"/>
    <property type="match status" value="1"/>
</dbReference>
<sequence length="856" mass="93486">MQIADIEKHTPMMQQYLRIKLQHPDTLLFYRMGDFYELFFEDAEKAARILDITLTTRGASAGNPIKMAGIPFHALEPYLAKIVKLGESVVIAEQVGEPGATKGPMERAVARIVTPGTLTDAALLDDRADASLIAVQLNRGVLGLAWLNLANGDFRLVETDPENLISHLERLRPAEALIPESLKLPALEARVPAIRRLADWQFDPKTAQELLTTHFGTHDLAGFGAEGLNVALAASGALFDYARSTQRQTLAHITGLKVESEGDYLRMDAQTRRNLEISETLRGEPAPTLLSLLDLTETSMGSRWLRHALHHPLASRGACRERHAVVGALLGDAGDGPLSAVAAALRPIADIERIATRIALTSVRPRELAALRESLAALDAVRAPLPQADSNLLAHIHADLATPVDTLLLLQAAVAEEPATQVRDGGVINRGYDAELDELRDIQNNCGEFLVALEARERERSGISTLKVEFNRVHGFYIEVTHANTDKVPDDYRRRQTMKNAERYITPELKAFEDKALSAQDRSLAREKMLYEELVAKLAPQVPRLQQIAHAVALLDGLNAFAQAAARFDYRAPELVDEPGIEITNGRHPVVERQVDAFISNDTRLAPTRRMLLVTGPNMGGKSTYMRQVALIVLLAHCGSFVPASACRIGPVDAIYTRIGASDDLASGRSTFMVEMTEAAAILNGATDKSLVLMDEIGRGTSTFDGMALAYSIARHLLDKNQSYALFSTHYFELTRLGQEYPECANVHLGAVEHGHSIVFLHAVQDGPASQSYGIEVAALAGIPPTVVRDAKRRLRALENREVASGPQDDLFASLPEPEPAQVSHPALSQLADTDPDNMSPREAMEALYALKKLLG</sequence>
<keyword evidence="14" id="KW-1185">Reference proteome</keyword>
<dbReference type="PIRSF" id="PIRSF037677">
    <property type="entry name" value="DNA_mis_repair_Msh6"/>
    <property type="match status" value="1"/>
</dbReference>
<evidence type="ECO:0000256" key="1">
    <source>
        <dbReference type="ARBA" id="ARBA00006271"/>
    </source>
</evidence>
<feature type="region of interest" description="Disordered" evidence="11">
    <location>
        <begin position="799"/>
        <end position="838"/>
    </location>
</feature>
<organism evidence="13 14">
    <name type="scientific">Uliginosibacterium flavum</name>
    <dbReference type="NCBI Taxonomy" id="1396831"/>
    <lineage>
        <taxon>Bacteria</taxon>
        <taxon>Pseudomonadati</taxon>
        <taxon>Pseudomonadota</taxon>
        <taxon>Betaproteobacteria</taxon>
        <taxon>Rhodocyclales</taxon>
        <taxon>Zoogloeaceae</taxon>
        <taxon>Uliginosibacterium</taxon>
    </lineage>
</organism>
<protein>
    <recommendedName>
        <fullName evidence="2 9">DNA mismatch repair protein MutS</fullName>
    </recommendedName>
</protein>
<dbReference type="SMART" id="SM00534">
    <property type="entry name" value="MUTSac"/>
    <property type="match status" value="1"/>
</dbReference>
<dbReference type="Gene3D" id="6.10.140.430">
    <property type="match status" value="1"/>
</dbReference>
<dbReference type="EMBL" id="JBEWZI010000010">
    <property type="protein sequence ID" value="MET7014707.1"/>
    <property type="molecule type" value="Genomic_DNA"/>
</dbReference>
<dbReference type="InterPro" id="IPR007860">
    <property type="entry name" value="DNA_mmatch_repair_MutS_con_dom"/>
</dbReference>
<dbReference type="Gene3D" id="3.40.1170.10">
    <property type="entry name" value="DNA repair protein MutS, domain I"/>
    <property type="match status" value="1"/>
</dbReference>
<evidence type="ECO:0000256" key="8">
    <source>
        <dbReference type="ARBA" id="ARBA00024647"/>
    </source>
</evidence>
<dbReference type="InterPro" id="IPR007696">
    <property type="entry name" value="DNA_mismatch_repair_MutS_core"/>
</dbReference>
<dbReference type="Pfam" id="PF01624">
    <property type="entry name" value="MutS_I"/>
    <property type="match status" value="1"/>
</dbReference>
<evidence type="ECO:0000256" key="6">
    <source>
        <dbReference type="ARBA" id="ARBA00023125"/>
    </source>
</evidence>
<dbReference type="CDD" id="cd03284">
    <property type="entry name" value="ABC_MutS1"/>
    <property type="match status" value="1"/>
</dbReference>
<dbReference type="HAMAP" id="MF_00096">
    <property type="entry name" value="MutS"/>
    <property type="match status" value="1"/>
</dbReference>
<evidence type="ECO:0000313" key="14">
    <source>
        <dbReference type="Proteomes" id="UP001549691"/>
    </source>
</evidence>
<dbReference type="PANTHER" id="PTHR11361:SF34">
    <property type="entry name" value="DNA MISMATCH REPAIR PROTEIN MSH1, MITOCHONDRIAL"/>
    <property type="match status" value="1"/>
</dbReference>